<protein>
    <submittedName>
        <fullName evidence="1">Uncharacterized protein</fullName>
    </submittedName>
</protein>
<accession>A0ABV2MRD2</accession>
<name>A0ABV2MRD2_9HYPH</name>
<gene>
    <name evidence="1" type="ORF">ABID08_006406</name>
</gene>
<reference evidence="1 2" key="1">
    <citation type="submission" date="2024-06" db="EMBL/GenBank/DDBJ databases">
        <title>Genomic Encyclopedia of Type Strains, Phase IV (KMG-IV): sequencing the most valuable type-strain genomes for metagenomic binning, comparative biology and taxonomic classification.</title>
        <authorList>
            <person name="Goeker M."/>
        </authorList>
    </citation>
    <scope>NUCLEOTIDE SEQUENCE [LARGE SCALE GENOMIC DNA]</scope>
    <source>
        <strain evidence="1 2">DSM 29288</strain>
    </source>
</reference>
<keyword evidence="2" id="KW-1185">Reference proteome</keyword>
<proteinExistence type="predicted"/>
<dbReference type="EMBL" id="JBEPMY010000042">
    <property type="protein sequence ID" value="MET3759022.1"/>
    <property type="molecule type" value="Genomic_DNA"/>
</dbReference>
<evidence type="ECO:0000313" key="1">
    <source>
        <dbReference type="EMBL" id="MET3759022.1"/>
    </source>
</evidence>
<dbReference type="Proteomes" id="UP001549077">
    <property type="component" value="Unassembled WGS sequence"/>
</dbReference>
<organism evidence="1 2">
    <name type="scientific">Rhizobium binae</name>
    <dbReference type="NCBI Taxonomy" id="1138190"/>
    <lineage>
        <taxon>Bacteria</taxon>
        <taxon>Pseudomonadati</taxon>
        <taxon>Pseudomonadota</taxon>
        <taxon>Alphaproteobacteria</taxon>
        <taxon>Hyphomicrobiales</taxon>
        <taxon>Rhizobiaceae</taxon>
        <taxon>Rhizobium/Agrobacterium group</taxon>
        <taxon>Rhizobium</taxon>
    </lineage>
</organism>
<comment type="caution">
    <text evidence="1">The sequence shown here is derived from an EMBL/GenBank/DDBJ whole genome shotgun (WGS) entry which is preliminary data.</text>
</comment>
<evidence type="ECO:0000313" key="2">
    <source>
        <dbReference type="Proteomes" id="UP001549077"/>
    </source>
</evidence>
<sequence length="31" mass="3681">MQYERRSFVNRLAPWPSCQITLITRLDAVES</sequence>